<organism evidence="1">
    <name type="scientific">Rhizophora mucronata</name>
    <name type="common">Asiatic mangrove</name>
    <dbReference type="NCBI Taxonomy" id="61149"/>
    <lineage>
        <taxon>Eukaryota</taxon>
        <taxon>Viridiplantae</taxon>
        <taxon>Streptophyta</taxon>
        <taxon>Embryophyta</taxon>
        <taxon>Tracheophyta</taxon>
        <taxon>Spermatophyta</taxon>
        <taxon>Magnoliopsida</taxon>
        <taxon>eudicotyledons</taxon>
        <taxon>Gunneridae</taxon>
        <taxon>Pentapetalae</taxon>
        <taxon>rosids</taxon>
        <taxon>fabids</taxon>
        <taxon>Malpighiales</taxon>
        <taxon>Rhizophoraceae</taxon>
        <taxon>Rhizophora</taxon>
    </lineage>
</organism>
<dbReference type="EMBL" id="GGEC01086035">
    <property type="protein sequence ID" value="MBX66519.1"/>
    <property type="molecule type" value="Transcribed_RNA"/>
</dbReference>
<sequence>MEETRKTRNSSQLLRLPA</sequence>
<name>A0A2P2QHQ4_RHIMU</name>
<reference evidence="1" key="1">
    <citation type="submission" date="2018-02" db="EMBL/GenBank/DDBJ databases">
        <title>Rhizophora mucronata_Transcriptome.</title>
        <authorList>
            <person name="Meera S.P."/>
            <person name="Sreeshan A."/>
            <person name="Augustine A."/>
        </authorList>
    </citation>
    <scope>NUCLEOTIDE SEQUENCE</scope>
    <source>
        <tissue evidence="1">Leaf</tissue>
    </source>
</reference>
<proteinExistence type="predicted"/>
<accession>A0A2P2QHQ4</accession>
<dbReference type="AlphaFoldDB" id="A0A2P2QHQ4"/>
<evidence type="ECO:0000313" key="1">
    <source>
        <dbReference type="EMBL" id="MBX66519.1"/>
    </source>
</evidence>
<protein>
    <submittedName>
        <fullName evidence="1">Uncharacterized protein</fullName>
    </submittedName>
</protein>